<reference evidence="2 3" key="1">
    <citation type="submission" date="2017-05" db="EMBL/GenBank/DDBJ databases">
        <title>Acinetobacter populi ANC 5415 (= PBJ7), whole genome shotgun sequencing project.</title>
        <authorList>
            <person name="Nemec A."/>
            <person name="Radolfova-Krizova L."/>
        </authorList>
    </citation>
    <scope>NUCLEOTIDE SEQUENCE [LARGE SCALE GENOMIC DNA]</scope>
    <source>
        <strain evidence="2 3">PBJ7</strain>
    </source>
</reference>
<name>A0A1Z9YTD2_9GAMM</name>
<gene>
    <name evidence="2" type="ORF">CAP51_17090</name>
</gene>
<dbReference type="AlphaFoldDB" id="A0A1Z9YTD2"/>
<proteinExistence type="predicted"/>
<evidence type="ECO:0008006" key="4">
    <source>
        <dbReference type="Google" id="ProtNLM"/>
    </source>
</evidence>
<keyword evidence="3" id="KW-1185">Reference proteome</keyword>
<protein>
    <recommendedName>
        <fullName evidence="4">Lipoprotein</fullName>
    </recommendedName>
</protein>
<sequence>MKILMSSLMILSICLSSCGVPDTSVNSKNIDSIKVENLPKKNQSNNDVLIDFAKVKSQNYINELEKILNIKSIKISEVGDCGGFFSENEGDIENILLLGNMGINAMDNKAIITSVVNIPDNFKIIYNNFIINNNFKMENLPPKKYEIFLEKNKSNQYFSVNGSEEKVLYNIVYIIREKDNDDLIYAYYLDKKLVALNLSSPC</sequence>
<accession>A0A1Z9YTD2</accession>
<dbReference type="EMBL" id="NEXX01000012">
    <property type="protein sequence ID" value="OUY05490.1"/>
    <property type="molecule type" value="Genomic_DNA"/>
</dbReference>
<feature type="chain" id="PRO_5012306843" description="Lipoprotein" evidence="1">
    <location>
        <begin position="20"/>
        <end position="202"/>
    </location>
</feature>
<dbReference type="RefSeq" id="WP_087621974.1">
    <property type="nucleotide sequence ID" value="NZ_NEXX01000012.1"/>
</dbReference>
<keyword evidence="1" id="KW-0732">Signal</keyword>
<feature type="signal peptide" evidence="1">
    <location>
        <begin position="1"/>
        <end position="19"/>
    </location>
</feature>
<evidence type="ECO:0000313" key="2">
    <source>
        <dbReference type="EMBL" id="OUY05490.1"/>
    </source>
</evidence>
<evidence type="ECO:0000313" key="3">
    <source>
        <dbReference type="Proteomes" id="UP000196536"/>
    </source>
</evidence>
<dbReference type="Proteomes" id="UP000196536">
    <property type="component" value="Unassembled WGS sequence"/>
</dbReference>
<organism evidence="2 3">
    <name type="scientific">Acinetobacter populi</name>
    <dbReference type="NCBI Taxonomy" id="1582270"/>
    <lineage>
        <taxon>Bacteria</taxon>
        <taxon>Pseudomonadati</taxon>
        <taxon>Pseudomonadota</taxon>
        <taxon>Gammaproteobacteria</taxon>
        <taxon>Moraxellales</taxon>
        <taxon>Moraxellaceae</taxon>
        <taxon>Acinetobacter</taxon>
    </lineage>
</organism>
<comment type="caution">
    <text evidence="2">The sequence shown here is derived from an EMBL/GenBank/DDBJ whole genome shotgun (WGS) entry which is preliminary data.</text>
</comment>
<evidence type="ECO:0000256" key="1">
    <source>
        <dbReference type="SAM" id="SignalP"/>
    </source>
</evidence>
<dbReference type="OrthoDB" id="10011723at2"/>